<feature type="transmembrane region" description="Helical" evidence="16">
    <location>
        <begin position="18"/>
        <end position="36"/>
    </location>
</feature>
<evidence type="ECO:0000256" key="4">
    <source>
        <dbReference type="ARBA" id="ARBA00013174"/>
    </source>
</evidence>
<evidence type="ECO:0000256" key="2">
    <source>
        <dbReference type="ARBA" id="ARBA00004127"/>
    </source>
</evidence>
<evidence type="ECO:0000256" key="15">
    <source>
        <dbReference type="RuleBase" id="RU003750"/>
    </source>
</evidence>
<keyword evidence="8 16" id="KW-0812">Transmembrane</keyword>
<organism evidence="17 18">
    <name type="scientific">Niallia taxi</name>
    <dbReference type="NCBI Taxonomy" id="2499688"/>
    <lineage>
        <taxon>Bacteria</taxon>
        <taxon>Bacillati</taxon>
        <taxon>Bacillota</taxon>
        <taxon>Bacilli</taxon>
        <taxon>Bacillales</taxon>
        <taxon>Bacillaceae</taxon>
        <taxon>Niallia</taxon>
    </lineage>
</organism>
<sequence length="179" mass="19719">MFLHEVLEQTAKKLKAQIANFLTLTNLGLGGFSIIYSLKGHIQLSLLLIFIAALADRLDGMAARKFNIESELGKQLDSMSDIISFGVAPALLLYQAVLFEFNTVGSFFTVLYICCGAFRLARFNITENSGFFTGLPITAAGCIITFCSLGASFIAPHMYLFLLLILSVLMIGNFKWKKI</sequence>
<evidence type="ECO:0000256" key="10">
    <source>
        <dbReference type="ARBA" id="ARBA00023098"/>
    </source>
</evidence>
<name>A0A3S2UGQ1_9BACI</name>
<comment type="similarity">
    <text evidence="3 15">Belongs to the CDP-alcohol phosphatidyltransferase class-I family.</text>
</comment>
<dbReference type="PROSITE" id="PS00379">
    <property type="entry name" value="CDP_ALCOHOL_P_TRANSF"/>
    <property type="match status" value="1"/>
</dbReference>
<keyword evidence="7 15" id="KW-0808">Transferase</keyword>
<dbReference type="EMBL" id="RZTZ01000002">
    <property type="protein sequence ID" value="RVT65155.1"/>
    <property type="molecule type" value="Genomic_DNA"/>
</dbReference>
<dbReference type="GO" id="GO:0003882">
    <property type="term" value="F:CDP-diacylglycerol-serine O-phosphatidyltransferase activity"/>
    <property type="evidence" value="ECO:0007669"/>
    <property type="project" value="UniProtKB-EC"/>
</dbReference>
<dbReference type="InterPro" id="IPR050324">
    <property type="entry name" value="CDP-alcohol_PTase-I"/>
</dbReference>
<keyword evidence="11 16" id="KW-0472">Membrane</keyword>
<evidence type="ECO:0000313" key="18">
    <source>
        <dbReference type="Proteomes" id="UP000288024"/>
    </source>
</evidence>
<dbReference type="GO" id="GO:0008654">
    <property type="term" value="P:phospholipid biosynthetic process"/>
    <property type="evidence" value="ECO:0007669"/>
    <property type="project" value="UniProtKB-KW"/>
</dbReference>
<evidence type="ECO:0000256" key="7">
    <source>
        <dbReference type="ARBA" id="ARBA00022679"/>
    </source>
</evidence>
<dbReference type="Proteomes" id="UP000288024">
    <property type="component" value="Unassembled WGS sequence"/>
</dbReference>
<feature type="transmembrane region" description="Helical" evidence="16">
    <location>
        <begin position="133"/>
        <end position="153"/>
    </location>
</feature>
<dbReference type="PANTHER" id="PTHR14269">
    <property type="entry name" value="CDP-DIACYLGLYCEROL--GLYCEROL-3-PHOSPHATE 3-PHOSPHATIDYLTRANSFERASE-RELATED"/>
    <property type="match status" value="1"/>
</dbReference>
<evidence type="ECO:0000256" key="8">
    <source>
        <dbReference type="ARBA" id="ARBA00022692"/>
    </source>
</evidence>
<evidence type="ECO:0000256" key="3">
    <source>
        <dbReference type="ARBA" id="ARBA00010441"/>
    </source>
</evidence>
<dbReference type="Pfam" id="PF01066">
    <property type="entry name" value="CDP-OH_P_transf"/>
    <property type="match status" value="1"/>
</dbReference>
<evidence type="ECO:0000256" key="11">
    <source>
        <dbReference type="ARBA" id="ARBA00023136"/>
    </source>
</evidence>
<evidence type="ECO:0000256" key="6">
    <source>
        <dbReference type="ARBA" id="ARBA00022516"/>
    </source>
</evidence>
<comment type="caution">
    <text evidence="17">The sequence shown here is derived from an EMBL/GenBank/DDBJ whole genome shotgun (WGS) entry which is preliminary data.</text>
</comment>
<dbReference type="GO" id="GO:0016020">
    <property type="term" value="C:membrane"/>
    <property type="evidence" value="ECO:0007669"/>
    <property type="project" value="InterPro"/>
</dbReference>
<dbReference type="Gene3D" id="1.20.120.1760">
    <property type="match status" value="1"/>
</dbReference>
<gene>
    <name evidence="17" type="primary">pssA</name>
    <name evidence="17" type="ORF">EM808_06500</name>
</gene>
<protein>
    <recommendedName>
        <fullName evidence="5">CDP-diacylglycerol--serine O-phosphatidyltransferase</fullName>
        <ecNumber evidence="4">2.7.8.8</ecNumber>
    </recommendedName>
    <alternativeName>
        <fullName evidence="14">Phosphatidylserine synthase</fullName>
    </alternativeName>
</protein>
<dbReference type="GO" id="GO:0012505">
    <property type="term" value="C:endomembrane system"/>
    <property type="evidence" value="ECO:0007669"/>
    <property type="project" value="UniProtKB-SubCell"/>
</dbReference>
<evidence type="ECO:0000256" key="1">
    <source>
        <dbReference type="ARBA" id="ARBA00000287"/>
    </source>
</evidence>
<keyword evidence="9 16" id="KW-1133">Transmembrane helix</keyword>
<evidence type="ECO:0000256" key="14">
    <source>
        <dbReference type="ARBA" id="ARBA00032361"/>
    </source>
</evidence>
<keyword evidence="13" id="KW-1208">Phospholipid metabolism</keyword>
<dbReference type="GeneID" id="87616195"/>
<dbReference type="InterPro" id="IPR048254">
    <property type="entry name" value="CDP_ALCOHOL_P_TRANSF_CS"/>
</dbReference>
<reference evidence="17 18" key="1">
    <citation type="submission" date="2019-01" db="EMBL/GenBank/DDBJ databases">
        <title>Bacillus sp. M5HDSG1-1, whole genome shotgun sequence.</title>
        <authorList>
            <person name="Tuo L."/>
        </authorList>
    </citation>
    <scope>NUCLEOTIDE SEQUENCE [LARGE SCALE GENOMIC DNA]</scope>
    <source>
        <strain evidence="17 18">M5HDSG1-1</strain>
    </source>
</reference>
<dbReference type="EC" id="2.7.8.8" evidence="4"/>
<dbReference type="RefSeq" id="WP_127737376.1">
    <property type="nucleotide sequence ID" value="NZ_CAJCKN010000109.1"/>
</dbReference>
<comment type="subcellular location">
    <subcellularLocation>
        <location evidence="2">Endomembrane system</location>
        <topology evidence="2">Multi-pass membrane protein</topology>
    </subcellularLocation>
</comment>
<evidence type="ECO:0000256" key="12">
    <source>
        <dbReference type="ARBA" id="ARBA00023209"/>
    </source>
</evidence>
<evidence type="ECO:0000256" key="13">
    <source>
        <dbReference type="ARBA" id="ARBA00023264"/>
    </source>
</evidence>
<evidence type="ECO:0000256" key="5">
    <source>
        <dbReference type="ARBA" id="ARBA00017171"/>
    </source>
</evidence>
<keyword evidence="12" id="KW-0594">Phospholipid biosynthesis</keyword>
<accession>A0A3S2UGQ1</accession>
<feature type="transmembrane region" description="Helical" evidence="16">
    <location>
        <begin position="103"/>
        <end position="121"/>
    </location>
</feature>
<dbReference type="AlphaFoldDB" id="A0A3S2UGQ1"/>
<keyword evidence="18" id="KW-1185">Reference proteome</keyword>
<dbReference type="NCBIfam" id="TIGR00473">
    <property type="entry name" value="pssA"/>
    <property type="match status" value="1"/>
</dbReference>
<comment type="catalytic activity">
    <reaction evidence="1">
        <text>a CDP-1,2-diacyl-sn-glycerol + L-serine = a 1,2-diacyl-sn-glycero-3-phospho-L-serine + CMP + H(+)</text>
        <dbReference type="Rhea" id="RHEA:16913"/>
        <dbReference type="ChEBI" id="CHEBI:15378"/>
        <dbReference type="ChEBI" id="CHEBI:33384"/>
        <dbReference type="ChEBI" id="CHEBI:57262"/>
        <dbReference type="ChEBI" id="CHEBI:58332"/>
        <dbReference type="ChEBI" id="CHEBI:60377"/>
        <dbReference type="EC" id="2.7.8.8"/>
    </reaction>
</comment>
<proteinExistence type="inferred from homology"/>
<evidence type="ECO:0000256" key="16">
    <source>
        <dbReference type="SAM" id="Phobius"/>
    </source>
</evidence>
<dbReference type="InterPro" id="IPR004533">
    <property type="entry name" value="CDP-diaglyc--ser_O-PTrfase"/>
</dbReference>
<feature type="transmembrane region" description="Helical" evidence="16">
    <location>
        <begin position="159"/>
        <end position="176"/>
    </location>
</feature>
<evidence type="ECO:0000256" key="9">
    <source>
        <dbReference type="ARBA" id="ARBA00022989"/>
    </source>
</evidence>
<evidence type="ECO:0000313" key="17">
    <source>
        <dbReference type="EMBL" id="RVT65155.1"/>
    </source>
</evidence>
<dbReference type="PANTHER" id="PTHR14269:SF61">
    <property type="entry name" value="CDP-DIACYLGLYCEROL--SERINE O-PHOSPHATIDYLTRANSFERASE"/>
    <property type="match status" value="1"/>
</dbReference>
<keyword evidence="10" id="KW-0443">Lipid metabolism</keyword>
<dbReference type="InterPro" id="IPR000462">
    <property type="entry name" value="CDP-OH_P_trans"/>
</dbReference>
<keyword evidence="6" id="KW-0444">Lipid biosynthesis</keyword>
<dbReference type="InterPro" id="IPR043130">
    <property type="entry name" value="CDP-OH_PTrfase_TM_dom"/>
</dbReference>